<dbReference type="SUPFAM" id="SSF56672">
    <property type="entry name" value="DNA/RNA polymerases"/>
    <property type="match status" value="1"/>
</dbReference>
<dbReference type="CDD" id="cd01651">
    <property type="entry name" value="RT_G2_intron"/>
    <property type="match status" value="1"/>
</dbReference>
<organism evidence="3 4">
    <name type="scientific">Methylomonas aurea</name>
    <dbReference type="NCBI Taxonomy" id="2952224"/>
    <lineage>
        <taxon>Bacteria</taxon>
        <taxon>Pseudomonadati</taxon>
        <taxon>Pseudomonadota</taxon>
        <taxon>Gammaproteobacteria</taxon>
        <taxon>Methylococcales</taxon>
        <taxon>Methylococcaceae</taxon>
        <taxon>Methylomonas</taxon>
    </lineage>
</organism>
<dbReference type="InterPro" id="IPR043128">
    <property type="entry name" value="Rev_trsase/Diguanyl_cyclase"/>
</dbReference>
<dbReference type="EC" id="2.7.7.49" evidence="3"/>
<dbReference type="InterPro" id="IPR043502">
    <property type="entry name" value="DNA/RNA_pol_sf"/>
</dbReference>
<dbReference type="PANTHER" id="PTHR34047">
    <property type="entry name" value="NUCLEAR INTRON MATURASE 1, MITOCHONDRIAL-RELATED"/>
    <property type="match status" value="1"/>
</dbReference>
<dbReference type="Pfam" id="PF00078">
    <property type="entry name" value="RVT_1"/>
    <property type="match status" value="1"/>
</dbReference>
<dbReference type="InterPro" id="IPR030931">
    <property type="entry name" value="Group_II_RT_mat"/>
</dbReference>
<dbReference type="GO" id="GO:0003964">
    <property type="term" value="F:RNA-directed DNA polymerase activity"/>
    <property type="evidence" value="ECO:0007669"/>
    <property type="project" value="UniProtKB-KW"/>
</dbReference>
<dbReference type="InterPro" id="IPR000477">
    <property type="entry name" value="RT_dom"/>
</dbReference>
<evidence type="ECO:0000259" key="2">
    <source>
        <dbReference type="PROSITE" id="PS50878"/>
    </source>
</evidence>
<sequence length="433" mass="49701">MSEATKQATETQGPQKSWVETAVWTERMLAALANGVKGGKWFSLYDKVYRPEVLMAAWQRVKRNRGAAGVDRVSIDRFDAQAAQCLEELHQTLKTGQYRPQAVKRIEIPKGDGKTRPLGIPTVKDRVVQAALKSVIEPIFERQFLDTSYGFRPGRGCKDELRVVDQGLKEGYCWVVDADIQGYFDNIAHERLMKRVEASISDGNVLTLIRQFLEQDILLEARRWTPMKGTPQGAVLSPLLANLYLHPLDEKLTGEGFRLVRYADDFVILCQSREEAERALESVRVWMAENDLNLHPDKTHIGDCREPGQGFEFLGYRFEAGRRTVRRKSLNKVRDAIRLRTRRTSGESIERTIQKLNPVLKGWFGYFKHAHKYTFNTLDAFVRRRLRAILLKQNKKQGCANSKSASFRWKNAYFAERGLFSLHEAYVMASQSR</sequence>
<reference evidence="3 4" key="1">
    <citation type="submission" date="2022-07" db="EMBL/GenBank/DDBJ databases">
        <title>Methylomonas rivi sp. nov., Methylomonas rosea sp. nov., Methylomonas aureus sp. nov. and Methylomonas subterranea sp. nov., four novel methanotrophs isolated from a freshwater creek and the deep terrestrial subsurface.</title>
        <authorList>
            <person name="Abin C."/>
            <person name="Sankaranarayanan K."/>
            <person name="Garner C."/>
            <person name="Sindelar R."/>
            <person name="Kotary K."/>
            <person name="Garner R."/>
            <person name="Barclay S."/>
            <person name="Lawson P."/>
            <person name="Krumholz L."/>
        </authorList>
    </citation>
    <scope>NUCLEOTIDE SEQUENCE [LARGE SCALE GENOMIC DNA]</scope>
    <source>
        <strain evidence="3 4">SURF-1</strain>
    </source>
</reference>
<dbReference type="Gene3D" id="3.30.70.270">
    <property type="match status" value="1"/>
</dbReference>
<gene>
    <name evidence="3" type="primary">ltrA</name>
    <name evidence="3" type="ORF">NP603_15980</name>
</gene>
<dbReference type="PANTHER" id="PTHR34047:SF8">
    <property type="entry name" value="PROTEIN YKFC"/>
    <property type="match status" value="1"/>
</dbReference>
<keyword evidence="3" id="KW-0548">Nucleotidyltransferase</keyword>
<keyword evidence="3" id="KW-0808">Transferase</keyword>
<accession>A0ABT1UKR7</accession>
<evidence type="ECO:0000313" key="4">
    <source>
        <dbReference type="Proteomes" id="UP001524569"/>
    </source>
</evidence>
<dbReference type="EMBL" id="JANIBM010000026">
    <property type="protein sequence ID" value="MCQ8182621.1"/>
    <property type="molecule type" value="Genomic_DNA"/>
</dbReference>
<proteinExistence type="inferred from homology"/>
<comment type="similarity">
    <text evidence="1">Belongs to the bacterial reverse transcriptase family.</text>
</comment>
<dbReference type="PROSITE" id="PS50878">
    <property type="entry name" value="RT_POL"/>
    <property type="match status" value="1"/>
</dbReference>
<dbReference type="InterPro" id="IPR013597">
    <property type="entry name" value="Mat_intron_G2"/>
</dbReference>
<name>A0ABT1UKR7_9GAMM</name>
<dbReference type="Pfam" id="PF08388">
    <property type="entry name" value="GIIM"/>
    <property type="match status" value="1"/>
</dbReference>
<evidence type="ECO:0000313" key="3">
    <source>
        <dbReference type="EMBL" id="MCQ8182621.1"/>
    </source>
</evidence>
<dbReference type="InterPro" id="IPR051083">
    <property type="entry name" value="GrpII_Intron_Splice-Mob/Def"/>
</dbReference>
<feature type="domain" description="Reverse transcriptase" evidence="2">
    <location>
        <begin position="87"/>
        <end position="318"/>
    </location>
</feature>
<evidence type="ECO:0000256" key="1">
    <source>
        <dbReference type="ARBA" id="ARBA00034120"/>
    </source>
</evidence>
<dbReference type="Proteomes" id="UP001524569">
    <property type="component" value="Unassembled WGS sequence"/>
</dbReference>
<dbReference type="NCBIfam" id="TIGR04416">
    <property type="entry name" value="group_II_RT_mat"/>
    <property type="match status" value="1"/>
</dbReference>
<dbReference type="RefSeq" id="WP_256611949.1">
    <property type="nucleotide sequence ID" value="NZ_JANIBM010000026.1"/>
</dbReference>
<protein>
    <submittedName>
        <fullName evidence="3">Group II intron reverse transcriptase/maturase</fullName>
        <ecNumber evidence="3">2.7.7.49</ecNumber>
    </submittedName>
</protein>
<comment type="caution">
    <text evidence="3">The sequence shown here is derived from an EMBL/GenBank/DDBJ whole genome shotgun (WGS) entry which is preliminary data.</text>
</comment>
<keyword evidence="3" id="KW-0695">RNA-directed DNA polymerase</keyword>
<keyword evidence="4" id="KW-1185">Reference proteome</keyword>